<name>A0A1J4K7V0_9EUKA</name>
<dbReference type="InterPro" id="IPR007052">
    <property type="entry name" value="CS_dom"/>
</dbReference>
<feature type="transmembrane region" description="Helical" evidence="1">
    <location>
        <begin position="317"/>
        <end position="340"/>
    </location>
</feature>
<keyword evidence="1" id="KW-0472">Membrane</keyword>
<evidence type="ECO:0000256" key="1">
    <source>
        <dbReference type="SAM" id="Phobius"/>
    </source>
</evidence>
<keyword evidence="1" id="KW-0812">Transmembrane</keyword>
<sequence length="345" mass="39325">MLSFEFVTFHITFTLKKFRKDMKNISPEYSFLYEYKFEEDANAIDIHIPFPSSFDTSKIKAKISDDHKVISVTLSQKGHAPILKGELPNPVKSIQTKREKNELIVRLDKCTPLTWNYIIEDFYPNTETMDPQSVYRKYKRLLKEDPSMAKPFLEMAVQYGYSPALIHMYKDIIAKGDEDVAISYLEQAARKYADTKAMYLYAKYLERSPETVEESYCLFERAASTGDLRAKLECAKIKSPCSGIVYEKKDDNLALTLLKEIVSADENNAEALHELAKMIRNGKGTKKSKKLAIELQNKALAINPNTPPLVKFDMQEVSLISVAVGAVAIVVGCALAFNFFRKRKH</sequence>
<dbReference type="EMBL" id="MLAK01000695">
    <property type="protein sequence ID" value="OHT07471.1"/>
    <property type="molecule type" value="Genomic_DNA"/>
</dbReference>
<dbReference type="GeneID" id="94838372"/>
<dbReference type="Gene3D" id="1.25.40.10">
    <property type="entry name" value="Tetratricopeptide repeat domain"/>
    <property type="match status" value="1"/>
</dbReference>
<keyword evidence="1" id="KW-1133">Transmembrane helix</keyword>
<dbReference type="SUPFAM" id="SSF49764">
    <property type="entry name" value="HSP20-like chaperones"/>
    <property type="match status" value="1"/>
</dbReference>
<evidence type="ECO:0000313" key="3">
    <source>
        <dbReference type="EMBL" id="OHT07471.1"/>
    </source>
</evidence>
<dbReference type="InterPro" id="IPR050767">
    <property type="entry name" value="Sel1_AlgK"/>
</dbReference>
<accession>A0A1J4K7V0</accession>
<dbReference type="Gene3D" id="2.60.40.790">
    <property type="match status" value="1"/>
</dbReference>
<gene>
    <name evidence="3" type="ORF">TRFO_24288</name>
</gene>
<dbReference type="PANTHER" id="PTHR11102">
    <property type="entry name" value="SEL-1-LIKE PROTEIN"/>
    <property type="match status" value="1"/>
</dbReference>
<dbReference type="PANTHER" id="PTHR11102:SF160">
    <property type="entry name" value="ERAD-ASSOCIATED E3 UBIQUITIN-PROTEIN LIGASE COMPONENT HRD3"/>
    <property type="match status" value="1"/>
</dbReference>
<feature type="domain" description="CS" evidence="2">
    <location>
        <begin position="34"/>
        <end position="93"/>
    </location>
</feature>
<protein>
    <recommendedName>
        <fullName evidence="2">CS domain-containing protein</fullName>
    </recommendedName>
</protein>
<dbReference type="InterPro" id="IPR011990">
    <property type="entry name" value="TPR-like_helical_dom_sf"/>
</dbReference>
<dbReference type="Proteomes" id="UP000179807">
    <property type="component" value="Unassembled WGS sequence"/>
</dbReference>
<proteinExistence type="predicted"/>
<dbReference type="InterPro" id="IPR008978">
    <property type="entry name" value="HSP20-like_chaperone"/>
</dbReference>
<dbReference type="Pfam" id="PF04969">
    <property type="entry name" value="CS"/>
    <property type="match status" value="1"/>
</dbReference>
<dbReference type="VEuPathDB" id="TrichDB:TRFO_24288"/>
<dbReference type="AlphaFoldDB" id="A0A1J4K7V0"/>
<dbReference type="OrthoDB" id="2384430at2759"/>
<dbReference type="SUPFAM" id="SSF81901">
    <property type="entry name" value="HCP-like"/>
    <property type="match status" value="1"/>
</dbReference>
<dbReference type="RefSeq" id="XP_068360607.1">
    <property type="nucleotide sequence ID" value="XM_068503668.1"/>
</dbReference>
<keyword evidence="4" id="KW-1185">Reference proteome</keyword>
<evidence type="ECO:0000313" key="4">
    <source>
        <dbReference type="Proteomes" id="UP000179807"/>
    </source>
</evidence>
<organism evidence="3 4">
    <name type="scientific">Tritrichomonas foetus</name>
    <dbReference type="NCBI Taxonomy" id="1144522"/>
    <lineage>
        <taxon>Eukaryota</taxon>
        <taxon>Metamonada</taxon>
        <taxon>Parabasalia</taxon>
        <taxon>Tritrichomonadida</taxon>
        <taxon>Tritrichomonadidae</taxon>
        <taxon>Tritrichomonas</taxon>
    </lineage>
</organism>
<comment type="caution">
    <text evidence="3">The sequence shown here is derived from an EMBL/GenBank/DDBJ whole genome shotgun (WGS) entry which is preliminary data.</text>
</comment>
<reference evidence="3" key="1">
    <citation type="submission" date="2016-10" db="EMBL/GenBank/DDBJ databases">
        <authorList>
            <person name="Benchimol M."/>
            <person name="Almeida L.G."/>
            <person name="Vasconcelos A.T."/>
            <person name="Perreira-Neves A."/>
            <person name="Rosa I.A."/>
            <person name="Tasca T."/>
            <person name="Bogo M.R."/>
            <person name="de Souza W."/>
        </authorList>
    </citation>
    <scope>NUCLEOTIDE SEQUENCE [LARGE SCALE GENOMIC DNA]</scope>
    <source>
        <strain evidence="3">K</strain>
    </source>
</reference>
<evidence type="ECO:0000259" key="2">
    <source>
        <dbReference type="Pfam" id="PF04969"/>
    </source>
</evidence>